<reference evidence="1" key="1">
    <citation type="submission" date="2019-08" db="EMBL/GenBank/DDBJ databases">
        <authorList>
            <person name="Kucharzyk K."/>
            <person name="Murdoch R.W."/>
            <person name="Higgins S."/>
            <person name="Loffler F."/>
        </authorList>
    </citation>
    <scope>NUCLEOTIDE SEQUENCE</scope>
</reference>
<dbReference type="EMBL" id="VSSQ01033873">
    <property type="protein sequence ID" value="MPM85616.1"/>
    <property type="molecule type" value="Genomic_DNA"/>
</dbReference>
<comment type="caution">
    <text evidence="1">The sequence shown here is derived from an EMBL/GenBank/DDBJ whole genome shotgun (WGS) entry which is preliminary data.</text>
</comment>
<evidence type="ECO:0000313" key="1">
    <source>
        <dbReference type="EMBL" id="MPM85616.1"/>
    </source>
</evidence>
<accession>A0A645D8A7</accession>
<protein>
    <submittedName>
        <fullName evidence="1">Uncharacterized protein</fullName>
    </submittedName>
</protein>
<name>A0A645D8A7_9ZZZZ</name>
<dbReference type="AlphaFoldDB" id="A0A645D8A7"/>
<sequence length="100" mass="11744">MKLIKSVYNVSKRLSTKTIDAGDYDTADQAIAAMLEHYKTNAKRGDFYYKITRENIEEDANGFLCRTISYNVCTLQDPDMHRTYNRRRLDTMLQEQPVRN</sequence>
<organism evidence="1">
    <name type="scientific">bioreactor metagenome</name>
    <dbReference type="NCBI Taxonomy" id="1076179"/>
    <lineage>
        <taxon>unclassified sequences</taxon>
        <taxon>metagenomes</taxon>
        <taxon>ecological metagenomes</taxon>
    </lineage>
</organism>
<gene>
    <name evidence="1" type="ORF">SDC9_132697</name>
</gene>
<proteinExistence type="predicted"/>